<protein>
    <recommendedName>
        <fullName evidence="3">Gnk2-homologous domain-containing protein</fullName>
    </recommendedName>
</protein>
<name>I1R7R0_ORYGL</name>
<accession>I1R7R0</accession>
<dbReference type="Pfam" id="PF01657">
    <property type="entry name" value="Stress-antifung"/>
    <property type="match status" value="1"/>
</dbReference>
<dbReference type="CDD" id="cd23509">
    <property type="entry name" value="Gnk2-like"/>
    <property type="match status" value="1"/>
</dbReference>
<dbReference type="OMA" id="CLEWITQ"/>
<evidence type="ECO:0000313" key="4">
    <source>
        <dbReference type="EnsemblPlants" id="ORGLA12G0156600.1"/>
    </source>
</evidence>
<dbReference type="PANTHER" id="PTHR32099">
    <property type="entry name" value="CYSTEINE-RICH REPEAT SECRETORY PROTEIN"/>
    <property type="match status" value="1"/>
</dbReference>
<keyword evidence="5" id="KW-1185">Reference proteome</keyword>
<dbReference type="HOGENOM" id="CLU_000288_35_0_1"/>
<organism evidence="4 5">
    <name type="scientific">Oryza glaberrima</name>
    <name type="common">African rice</name>
    <dbReference type="NCBI Taxonomy" id="4538"/>
    <lineage>
        <taxon>Eukaryota</taxon>
        <taxon>Viridiplantae</taxon>
        <taxon>Streptophyta</taxon>
        <taxon>Embryophyta</taxon>
        <taxon>Tracheophyta</taxon>
        <taxon>Spermatophyta</taxon>
        <taxon>Magnoliopsida</taxon>
        <taxon>Liliopsida</taxon>
        <taxon>Poales</taxon>
        <taxon>Poaceae</taxon>
        <taxon>BOP clade</taxon>
        <taxon>Oryzoideae</taxon>
        <taxon>Oryzeae</taxon>
        <taxon>Oryzinae</taxon>
        <taxon>Oryza</taxon>
    </lineage>
</organism>
<dbReference type="Gene3D" id="3.30.430.20">
    <property type="entry name" value="Gnk2 domain, C-X8-C-X2-C motif"/>
    <property type="match status" value="1"/>
</dbReference>
<dbReference type="Gramene" id="ORGLA12G0156600.1">
    <property type="protein sequence ID" value="ORGLA12G0156600.1"/>
    <property type="gene ID" value="ORGLA12G0156600"/>
</dbReference>
<dbReference type="PROSITE" id="PS51473">
    <property type="entry name" value="GNK2"/>
    <property type="match status" value="1"/>
</dbReference>
<dbReference type="EnsemblPlants" id="ORGLA12G0156600.1">
    <property type="protein sequence ID" value="ORGLA12G0156600.1"/>
    <property type="gene ID" value="ORGLA12G0156600"/>
</dbReference>
<keyword evidence="1" id="KW-0732">Signal</keyword>
<evidence type="ECO:0000259" key="3">
    <source>
        <dbReference type="PROSITE" id="PS51473"/>
    </source>
</evidence>
<keyword evidence="2" id="KW-0677">Repeat</keyword>
<evidence type="ECO:0000256" key="2">
    <source>
        <dbReference type="ARBA" id="ARBA00022737"/>
    </source>
</evidence>
<dbReference type="InterPro" id="IPR002902">
    <property type="entry name" value="GNK2"/>
</dbReference>
<proteinExistence type="predicted"/>
<reference evidence="4 5" key="2">
    <citation type="submission" date="2018-04" db="EMBL/GenBank/DDBJ databases">
        <title>OglaRS2 (Oryza glaberrima Reference Sequence Version 2).</title>
        <authorList>
            <person name="Zhang J."/>
            <person name="Kudrna D."/>
            <person name="Lee S."/>
            <person name="Talag J."/>
            <person name="Rajasekar S."/>
            <person name="Wing R.A."/>
        </authorList>
    </citation>
    <scope>NUCLEOTIDE SEQUENCE [LARGE SCALE GENOMIC DNA]</scope>
    <source>
        <strain evidence="4 5">cv. IRGC 96717</strain>
    </source>
</reference>
<sequence length="198" mass="21464">VVASAAVAQSNEIDQWFRIDCSTTGNYTRGSQFEKNLNQLLANLSAGAIAGDWFNTNSVGTGPDQVFALIMCYADVGDATRCKECLARAPAGVRQECPGSRAVTASNDACLLRYSDKPFFSPVDVTYNASTNISYTKAGDQIVVQNMATMNNTRWQLLSMLAERAGDNTLRIDNRSEPYVDSLLGTSAMYGLAQCTRD</sequence>
<feature type="domain" description="Gnk2-homologous" evidence="3">
    <location>
        <begin position="15"/>
        <end position="119"/>
    </location>
</feature>
<dbReference type="Proteomes" id="UP000007306">
    <property type="component" value="Chromosome 12"/>
</dbReference>
<evidence type="ECO:0000256" key="1">
    <source>
        <dbReference type="ARBA" id="ARBA00022729"/>
    </source>
</evidence>
<dbReference type="AlphaFoldDB" id="I1R7R0"/>
<evidence type="ECO:0000313" key="5">
    <source>
        <dbReference type="Proteomes" id="UP000007306"/>
    </source>
</evidence>
<dbReference type="PANTHER" id="PTHR32099:SF102">
    <property type="entry name" value="OS12G0608700 PROTEIN"/>
    <property type="match status" value="1"/>
</dbReference>
<dbReference type="STRING" id="4538.I1R7R0"/>
<dbReference type="InterPro" id="IPR038408">
    <property type="entry name" value="GNK2_sf"/>
</dbReference>
<reference evidence="4" key="1">
    <citation type="submission" date="2015-06" db="UniProtKB">
        <authorList>
            <consortium name="EnsemblPlants"/>
        </authorList>
    </citation>
    <scope>IDENTIFICATION</scope>
</reference>